<protein>
    <recommendedName>
        <fullName evidence="4">ADP/GDP-polyphosphate phosphotransferase</fullName>
        <ecNumber evidence="4">2.7.4.-</ecNumber>
    </recommendedName>
    <alternativeName>
        <fullName evidence="4">Polyphosphate kinase PPK2</fullName>
    </alternativeName>
</protein>
<feature type="compositionally biased region" description="Basic and acidic residues" evidence="5">
    <location>
        <begin position="414"/>
        <end position="424"/>
    </location>
</feature>
<evidence type="ECO:0000256" key="5">
    <source>
        <dbReference type="SAM" id="MobiDB-lite"/>
    </source>
</evidence>
<comment type="caution">
    <text evidence="7">The sequence shown here is derived from an EMBL/GenBank/DDBJ whole genome shotgun (WGS) entry which is preliminary data.</text>
</comment>
<reference evidence="7" key="2">
    <citation type="submission" date="2020-09" db="EMBL/GenBank/DDBJ databases">
        <authorList>
            <person name="Sun Q."/>
            <person name="Ohkuma M."/>
        </authorList>
    </citation>
    <scope>NUCLEOTIDE SEQUENCE</scope>
    <source>
        <strain evidence="7">JCM 4815</strain>
    </source>
</reference>
<comment type="similarity">
    <text evidence="1 4">Belongs to the polyphosphate kinase 2 (PPK2) family. Class I subfamily.</text>
</comment>
<dbReference type="EC" id="2.7.4.-" evidence="4"/>
<dbReference type="Proteomes" id="UP000622166">
    <property type="component" value="Unassembled WGS sequence"/>
</dbReference>
<dbReference type="Pfam" id="PF03976">
    <property type="entry name" value="PPK2"/>
    <property type="match status" value="1"/>
</dbReference>
<organism evidence="7 8">
    <name type="scientific">Streptomyces poonensis</name>
    <dbReference type="NCBI Taxonomy" id="68255"/>
    <lineage>
        <taxon>Bacteria</taxon>
        <taxon>Bacillati</taxon>
        <taxon>Actinomycetota</taxon>
        <taxon>Actinomycetes</taxon>
        <taxon>Kitasatosporales</taxon>
        <taxon>Streptomycetaceae</taxon>
        <taxon>Streptomyces</taxon>
    </lineage>
</organism>
<dbReference type="EMBL" id="BMVW01000002">
    <property type="protein sequence ID" value="GGY98459.1"/>
    <property type="molecule type" value="Genomic_DNA"/>
</dbReference>
<evidence type="ECO:0000256" key="4">
    <source>
        <dbReference type="RuleBase" id="RU369062"/>
    </source>
</evidence>
<accession>A0A918PCT3</accession>
<dbReference type="GO" id="GO:0006793">
    <property type="term" value="P:phosphorus metabolic process"/>
    <property type="evidence" value="ECO:0007669"/>
    <property type="project" value="InterPro"/>
</dbReference>
<dbReference type="InterPro" id="IPR022488">
    <property type="entry name" value="PPK2-related"/>
</dbReference>
<sequence>MCRTARPGVTGAAAVASSRARYAALARGRFAGGGQGSGTARPLAEQAVRQQLPRGGPQWLHGAPGPWPYAVLSDRSAPRSTGPERDPHMAEPVPAREAIPANAAGTRDDADLLEGLLVDEERPEQPILLDAEGRPLDSWRENYPYDRKLGRKEYERRKRILQIELLKLQKWVKDTGQRVVVVCEGRDAAGKGGTIKRFTERLNPRGARVVALEKPTEREAGQWYFQRYVTHLPAPGEIVFFDRSWYNRAGVERVMGFCTPDDYRHFFAQAPVFEKLLTDDGIILVKFWFSVSRAEQRTRFAIRQVDPVRRWKLSPTDLASLDLWDAYTEAKVDMFRATDTSHAPWTVVKNNDKRRGRLEAMRHLLLRCDYTAKDEEAVGTADIRVIGAANTLLESGEEPTDLSPTPLLPQADGPGEHPGRDTEP</sequence>
<keyword evidence="2 4" id="KW-0808">Transferase</keyword>
<dbReference type="NCBIfam" id="TIGR03707">
    <property type="entry name" value="PPK2_P_aer"/>
    <property type="match status" value="1"/>
</dbReference>
<proteinExistence type="inferred from homology"/>
<keyword evidence="8" id="KW-1185">Reference proteome</keyword>
<keyword evidence="3 4" id="KW-0418">Kinase</keyword>
<evidence type="ECO:0000256" key="2">
    <source>
        <dbReference type="ARBA" id="ARBA00022679"/>
    </source>
</evidence>
<evidence type="ECO:0000259" key="6">
    <source>
        <dbReference type="Pfam" id="PF03976"/>
    </source>
</evidence>
<dbReference type="PANTHER" id="PTHR34383:SF1">
    <property type="entry name" value="ADP-POLYPHOSPHATE PHOSPHOTRANSFERASE"/>
    <property type="match status" value="1"/>
</dbReference>
<gene>
    <name evidence="7" type="ORF">GCM10010365_16280</name>
</gene>
<dbReference type="InterPro" id="IPR022486">
    <property type="entry name" value="PPK2_PA0141"/>
</dbReference>
<evidence type="ECO:0000313" key="8">
    <source>
        <dbReference type="Proteomes" id="UP000622166"/>
    </source>
</evidence>
<comment type="function">
    <text evidence="4">Uses inorganic polyphosphate (polyP) as a donor to convert GDP to GTP or ADP to ATP.</text>
</comment>
<feature type="domain" description="Polyphosphate kinase-2-related" evidence="6">
    <location>
        <begin position="149"/>
        <end position="374"/>
    </location>
</feature>
<evidence type="ECO:0000256" key="1">
    <source>
        <dbReference type="ARBA" id="ARBA00009924"/>
    </source>
</evidence>
<comment type="subunit">
    <text evidence="4">Homotetramer.</text>
</comment>
<dbReference type="AlphaFoldDB" id="A0A918PCT3"/>
<dbReference type="InterPro" id="IPR027417">
    <property type="entry name" value="P-loop_NTPase"/>
</dbReference>
<name>A0A918PCT3_9ACTN</name>
<evidence type="ECO:0000256" key="3">
    <source>
        <dbReference type="ARBA" id="ARBA00022777"/>
    </source>
</evidence>
<dbReference type="GO" id="GO:0008976">
    <property type="term" value="F:polyphosphate kinase activity"/>
    <property type="evidence" value="ECO:0007669"/>
    <property type="project" value="UniProtKB-UniRule"/>
</dbReference>
<evidence type="ECO:0000313" key="7">
    <source>
        <dbReference type="EMBL" id="GGY98459.1"/>
    </source>
</evidence>
<feature type="region of interest" description="Disordered" evidence="5">
    <location>
        <begin position="394"/>
        <end position="424"/>
    </location>
</feature>
<reference evidence="7" key="1">
    <citation type="journal article" date="2014" name="Int. J. Syst. Evol. Microbiol.">
        <title>Complete genome sequence of Corynebacterium casei LMG S-19264T (=DSM 44701T), isolated from a smear-ripened cheese.</title>
        <authorList>
            <consortium name="US DOE Joint Genome Institute (JGI-PGF)"/>
            <person name="Walter F."/>
            <person name="Albersmeier A."/>
            <person name="Kalinowski J."/>
            <person name="Ruckert C."/>
        </authorList>
    </citation>
    <scope>NUCLEOTIDE SEQUENCE</scope>
    <source>
        <strain evidence="7">JCM 4815</strain>
    </source>
</reference>
<dbReference type="Gene3D" id="3.40.50.300">
    <property type="entry name" value="P-loop containing nucleotide triphosphate hydrolases"/>
    <property type="match status" value="1"/>
</dbReference>
<dbReference type="SUPFAM" id="SSF52540">
    <property type="entry name" value="P-loop containing nucleoside triphosphate hydrolases"/>
    <property type="match status" value="1"/>
</dbReference>
<dbReference type="PANTHER" id="PTHR34383">
    <property type="entry name" value="POLYPHOSPHATE:AMP PHOSPHOTRANSFERASE-RELATED"/>
    <property type="match status" value="1"/>
</dbReference>
<feature type="region of interest" description="Disordered" evidence="5">
    <location>
        <begin position="54"/>
        <end position="92"/>
    </location>
</feature>